<dbReference type="AlphaFoldDB" id="F8DDD0"/>
<evidence type="ECO:0000256" key="4">
    <source>
        <dbReference type="ARBA" id="ARBA00023163"/>
    </source>
</evidence>
<evidence type="ECO:0000313" key="8">
    <source>
        <dbReference type="Proteomes" id="UP000006794"/>
    </source>
</evidence>
<dbReference type="Proteomes" id="UP000006794">
    <property type="component" value="Plasmid pHALXA01"/>
</dbReference>
<dbReference type="SUPFAM" id="SSF46689">
    <property type="entry name" value="Homeodomain-like"/>
    <property type="match status" value="1"/>
</dbReference>
<reference evidence="8" key="1">
    <citation type="journal article" date="2012" name="Stand. Genomic Sci.">
        <title>Complete genome sequence of Halopiger xanaduensis type strain (SH-6(T)).</title>
        <authorList>
            <person name="Anderson I."/>
            <person name="Tindall B.J."/>
            <person name="Rohde M."/>
            <person name="Lucas S."/>
            <person name="Han J."/>
            <person name="Lapidus A."/>
            <person name="Cheng J.F."/>
            <person name="Goodwin L."/>
            <person name="Pitluck S."/>
            <person name="Peters L."/>
            <person name="Pati A."/>
            <person name="Mikhailova N."/>
            <person name="Pagani I."/>
            <person name="Teshima H."/>
            <person name="Han C."/>
            <person name="Tapia R."/>
            <person name="Land M."/>
            <person name="Woyke T."/>
            <person name="Klenk H.P."/>
            <person name="Kyrpides N."/>
            <person name="Ivanova N."/>
        </authorList>
    </citation>
    <scope>NUCLEOTIDE SEQUENCE [LARGE SCALE GENOMIC DNA]</scope>
    <source>
        <strain evidence="8">DSM 18323 / JCM 14033 / SH-6</strain>
        <plasmid evidence="8">Plasmid pHALXA01</plasmid>
    </source>
</reference>
<dbReference type="InterPro" id="IPR009057">
    <property type="entry name" value="Homeodomain-like_sf"/>
</dbReference>
<dbReference type="RefSeq" id="WP_013875747.1">
    <property type="nucleotide sequence ID" value="NC_015658.1"/>
</dbReference>
<sequence length="207" mass="23215">MTQLPPFLEEPDDTQQAIMKATYVALCEHGYSDLTIQRIGDEFSKSKSLLYHHYDSKDDLLLDFLEFMLAEFEAEIPADGEERYDEHVEEIANGSIEFGGPEENLDFAKALVELRAQAAHDDAFREYFERTDRSIRAYLEETIRTGIEQGVFQKVDPEETAALLTIVTTGSMFQRATGSGAVVEDAGAAFEQCVRTHLLNADSTTSD</sequence>
<dbReference type="InterPro" id="IPR039538">
    <property type="entry name" value="BetI_C"/>
</dbReference>
<dbReference type="GO" id="GO:0000976">
    <property type="term" value="F:transcription cis-regulatory region binding"/>
    <property type="evidence" value="ECO:0007669"/>
    <property type="project" value="TreeGrafter"/>
</dbReference>
<evidence type="ECO:0000256" key="3">
    <source>
        <dbReference type="ARBA" id="ARBA00023125"/>
    </source>
</evidence>
<name>F8DDD0_HALXS</name>
<dbReference type="EMBL" id="CP002840">
    <property type="protein sequence ID" value="AEH39019.1"/>
    <property type="molecule type" value="Genomic_DNA"/>
</dbReference>
<evidence type="ECO:0000259" key="6">
    <source>
        <dbReference type="PROSITE" id="PS50977"/>
    </source>
</evidence>
<gene>
    <name evidence="7" type="ordered locus">Halxa_0418</name>
</gene>
<dbReference type="SUPFAM" id="SSF48498">
    <property type="entry name" value="Tetracyclin repressor-like, C-terminal domain"/>
    <property type="match status" value="1"/>
</dbReference>
<dbReference type="InterPro" id="IPR001647">
    <property type="entry name" value="HTH_TetR"/>
</dbReference>
<keyword evidence="1" id="KW-0678">Repressor</keyword>
<dbReference type="PROSITE" id="PS50977">
    <property type="entry name" value="HTH_TETR_2"/>
    <property type="match status" value="1"/>
</dbReference>
<proteinExistence type="predicted"/>
<dbReference type="PANTHER" id="PTHR30055:SF234">
    <property type="entry name" value="HTH-TYPE TRANSCRIPTIONAL REGULATOR BETI"/>
    <property type="match status" value="1"/>
</dbReference>
<dbReference type="GeneID" id="10795287"/>
<feature type="DNA-binding region" description="H-T-H motif" evidence="5">
    <location>
        <begin position="35"/>
        <end position="54"/>
    </location>
</feature>
<dbReference type="PANTHER" id="PTHR30055">
    <property type="entry name" value="HTH-TYPE TRANSCRIPTIONAL REGULATOR RUTR"/>
    <property type="match status" value="1"/>
</dbReference>
<evidence type="ECO:0000313" key="7">
    <source>
        <dbReference type="EMBL" id="AEH39019.1"/>
    </source>
</evidence>
<keyword evidence="2" id="KW-0805">Transcription regulation</keyword>
<dbReference type="GO" id="GO:0003700">
    <property type="term" value="F:DNA-binding transcription factor activity"/>
    <property type="evidence" value="ECO:0007669"/>
    <property type="project" value="TreeGrafter"/>
</dbReference>
<accession>F8DDD0</accession>
<keyword evidence="3 5" id="KW-0238">DNA-binding</keyword>
<dbReference type="InterPro" id="IPR036271">
    <property type="entry name" value="Tet_transcr_reg_TetR-rel_C_sf"/>
</dbReference>
<dbReference type="OrthoDB" id="135877at2157"/>
<evidence type="ECO:0000256" key="1">
    <source>
        <dbReference type="ARBA" id="ARBA00022491"/>
    </source>
</evidence>
<evidence type="ECO:0000256" key="5">
    <source>
        <dbReference type="PROSITE-ProRule" id="PRU00335"/>
    </source>
</evidence>
<dbReference type="InterPro" id="IPR050109">
    <property type="entry name" value="HTH-type_TetR-like_transc_reg"/>
</dbReference>
<organism evidence="7 8">
    <name type="scientific">Halopiger xanaduensis (strain DSM 18323 / JCM 14033 / SH-6)</name>
    <dbReference type="NCBI Taxonomy" id="797210"/>
    <lineage>
        <taxon>Archaea</taxon>
        <taxon>Methanobacteriati</taxon>
        <taxon>Methanobacteriota</taxon>
        <taxon>Stenosarchaea group</taxon>
        <taxon>Halobacteria</taxon>
        <taxon>Halobacteriales</taxon>
        <taxon>Natrialbaceae</taxon>
        <taxon>Halopiger</taxon>
    </lineage>
</organism>
<dbReference type="KEGG" id="hxa:Halxa_0418"/>
<dbReference type="Gene3D" id="1.10.357.10">
    <property type="entry name" value="Tetracycline Repressor, domain 2"/>
    <property type="match status" value="1"/>
</dbReference>
<dbReference type="Pfam" id="PF13977">
    <property type="entry name" value="TetR_C_6"/>
    <property type="match status" value="1"/>
</dbReference>
<keyword evidence="4" id="KW-0804">Transcription</keyword>
<dbReference type="Pfam" id="PF00440">
    <property type="entry name" value="TetR_N"/>
    <property type="match status" value="1"/>
</dbReference>
<keyword evidence="8" id="KW-1185">Reference proteome</keyword>
<keyword evidence="7" id="KW-0614">Plasmid</keyword>
<protein>
    <submittedName>
        <fullName evidence="7">Regulatory protein TetR</fullName>
    </submittedName>
</protein>
<evidence type="ECO:0000256" key="2">
    <source>
        <dbReference type="ARBA" id="ARBA00023015"/>
    </source>
</evidence>
<geneLocation type="plasmid" evidence="7 8">
    <name>pHALXA01</name>
</geneLocation>
<feature type="domain" description="HTH tetR-type" evidence="6">
    <location>
        <begin position="12"/>
        <end position="72"/>
    </location>
</feature>
<dbReference type="HOGENOM" id="CLU_069356_15_3_2"/>